<dbReference type="Proteomes" id="UP000244855">
    <property type="component" value="Unassembled WGS sequence"/>
</dbReference>
<feature type="non-terminal residue" evidence="1">
    <location>
        <position position="1"/>
    </location>
</feature>
<evidence type="ECO:0000313" key="1">
    <source>
        <dbReference type="EMBL" id="PVH90361.1"/>
    </source>
</evidence>
<dbReference type="OrthoDB" id="5425374at2759"/>
<dbReference type="EMBL" id="KZ806388">
    <property type="protein sequence ID" value="PVH90361.1"/>
    <property type="molecule type" value="Genomic_DNA"/>
</dbReference>
<protein>
    <submittedName>
        <fullName evidence="1">Uncharacterized protein</fullName>
    </submittedName>
</protein>
<feature type="non-terminal residue" evidence="1">
    <location>
        <position position="172"/>
    </location>
</feature>
<accession>A0A2V1CXG4</accession>
<reference evidence="1 2" key="1">
    <citation type="journal article" date="2018" name="Sci. Rep.">
        <title>Comparative genomics provides insights into the lifestyle and reveals functional heterogeneity of dark septate endophytic fungi.</title>
        <authorList>
            <person name="Knapp D.G."/>
            <person name="Nemeth J.B."/>
            <person name="Barry K."/>
            <person name="Hainaut M."/>
            <person name="Henrissat B."/>
            <person name="Johnson J."/>
            <person name="Kuo A."/>
            <person name="Lim J.H.P."/>
            <person name="Lipzen A."/>
            <person name="Nolan M."/>
            <person name="Ohm R.A."/>
            <person name="Tamas L."/>
            <person name="Grigoriev I.V."/>
            <person name="Spatafora J.W."/>
            <person name="Nagy L.G."/>
            <person name="Kovacs G.M."/>
        </authorList>
    </citation>
    <scope>NUCLEOTIDE SEQUENCE [LARGE SCALE GENOMIC DNA]</scope>
    <source>
        <strain evidence="1 2">DSE2036</strain>
    </source>
</reference>
<dbReference type="PANTHER" id="PTHR48475:SF1">
    <property type="entry name" value="RNASE H TYPE-1 DOMAIN-CONTAINING PROTEIN"/>
    <property type="match status" value="1"/>
</dbReference>
<organism evidence="1 2">
    <name type="scientific">Periconia macrospinosa</name>
    <dbReference type="NCBI Taxonomy" id="97972"/>
    <lineage>
        <taxon>Eukaryota</taxon>
        <taxon>Fungi</taxon>
        <taxon>Dikarya</taxon>
        <taxon>Ascomycota</taxon>
        <taxon>Pezizomycotina</taxon>
        <taxon>Dothideomycetes</taxon>
        <taxon>Pleosporomycetidae</taxon>
        <taxon>Pleosporales</taxon>
        <taxon>Massarineae</taxon>
        <taxon>Periconiaceae</taxon>
        <taxon>Periconia</taxon>
    </lineage>
</organism>
<dbReference type="AlphaFoldDB" id="A0A2V1CXG4"/>
<name>A0A2V1CXG4_9PLEO</name>
<proteinExistence type="predicted"/>
<evidence type="ECO:0000313" key="2">
    <source>
        <dbReference type="Proteomes" id="UP000244855"/>
    </source>
</evidence>
<dbReference type="PANTHER" id="PTHR48475">
    <property type="entry name" value="RIBONUCLEASE H"/>
    <property type="match status" value="1"/>
</dbReference>
<sequence length="172" mass="20040">GNWLNNLPPVLWADRMTIRRSTGYSPAELITGVQPVMPIELTMRSWQTLPWSEVQSTSDLLAVRAKQFEWREEKIVEAVGRIERLRLEAAERWDSTKGHDRSLIGGELVLVWDSIRALDKSAFQKFADRWRGPYKIAKVEKTYYWLQELDGTLLAHSVHGNRLKRFYQMAPD</sequence>
<gene>
    <name evidence="1" type="ORF">DM02DRAFT_466804</name>
</gene>
<keyword evidence="2" id="KW-1185">Reference proteome</keyword>